<evidence type="ECO:0000313" key="1">
    <source>
        <dbReference type="EMBL" id="GHC72901.1"/>
    </source>
</evidence>
<dbReference type="RefSeq" id="WP_189685772.1">
    <property type="nucleotide sequence ID" value="NZ_BMYK01000002.1"/>
</dbReference>
<protein>
    <submittedName>
        <fullName evidence="1">Uncharacterized protein</fullName>
    </submittedName>
</protein>
<keyword evidence="2" id="KW-1185">Reference proteome</keyword>
<sequence>MSTEITAVAKTDTRIDLLTRARQHLPLAAASWNEAEDRTAADFHVAAVLGLIKEIDTELAAPALAPVEEAGGNPSAPFDGYLCKAWGETELPCAEVVRDMAGVRRFIVREWLSDDNAPDLPKIMEEIEADLEREKAWFTQFEIGGASVEPVYSFGAPGAAAAPADIGMPEVGSNIVNDACWKFAEAMPHDLPGPIWNDLKPALYAALTHYHQAVLAVPPVGGTHG</sequence>
<dbReference type="EMBL" id="BMYK01000002">
    <property type="protein sequence ID" value="GHC72901.1"/>
    <property type="molecule type" value="Genomic_DNA"/>
</dbReference>
<dbReference type="Proteomes" id="UP000626210">
    <property type="component" value="Unassembled WGS sequence"/>
</dbReference>
<reference evidence="2" key="1">
    <citation type="journal article" date="2019" name="Int. J. Syst. Evol. Microbiol.">
        <title>The Global Catalogue of Microorganisms (GCM) 10K type strain sequencing project: providing services to taxonomists for standard genome sequencing and annotation.</title>
        <authorList>
            <consortium name="The Broad Institute Genomics Platform"/>
            <consortium name="The Broad Institute Genome Sequencing Center for Infectious Disease"/>
            <person name="Wu L."/>
            <person name="Ma J."/>
        </authorList>
    </citation>
    <scope>NUCLEOTIDE SEQUENCE [LARGE SCALE GENOMIC DNA]</scope>
    <source>
        <strain evidence="2">KCTC 23314</strain>
    </source>
</reference>
<organism evidence="1 2">
    <name type="scientific">Pseudorhodoferax aquiterrae</name>
    <dbReference type="NCBI Taxonomy" id="747304"/>
    <lineage>
        <taxon>Bacteria</taxon>
        <taxon>Pseudomonadati</taxon>
        <taxon>Pseudomonadota</taxon>
        <taxon>Betaproteobacteria</taxon>
        <taxon>Burkholderiales</taxon>
        <taxon>Comamonadaceae</taxon>
    </lineage>
</organism>
<gene>
    <name evidence="1" type="ORF">GCM10007320_09110</name>
</gene>
<evidence type="ECO:0000313" key="2">
    <source>
        <dbReference type="Proteomes" id="UP000626210"/>
    </source>
</evidence>
<proteinExistence type="predicted"/>
<comment type="caution">
    <text evidence="1">The sequence shown here is derived from an EMBL/GenBank/DDBJ whole genome shotgun (WGS) entry which is preliminary data.</text>
</comment>
<accession>A0ABQ3FX86</accession>
<name>A0ABQ3FX86_9BURK</name>